<dbReference type="EMBL" id="BMIL01000003">
    <property type="protein sequence ID" value="GGC58033.1"/>
    <property type="molecule type" value="Genomic_DNA"/>
</dbReference>
<dbReference type="SUPFAM" id="SSF48452">
    <property type="entry name" value="TPR-like"/>
    <property type="match status" value="1"/>
</dbReference>
<dbReference type="Proteomes" id="UP000651668">
    <property type="component" value="Unassembled WGS sequence"/>
</dbReference>
<dbReference type="Gene3D" id="1.25.40.10">
    <property type="entry name" value="Tetratricopeptide repeat domain"/>
    <property type="match status" value="1"/>
</dbReference>
<organism evidence="2 3">
    <name type="scientific">Pedobacter quisquiliarum</name>
    <dbReference type="NCBI Taxonomy" id="1834438"/>
    <lineage>
        <taxon>Bacteria</taxon>
        <taxon>Pseudomonadati</taxon>
        <taxon>Bacteroidota</taxon>
        <taxon>Sphingobacteriia</taxon>
        <taxon>Sphingobacteriales</taxon>
        <taxon>Sphingobacteriaceae</taxon>
        <taxon>Pedobacter</taxon>
    </lineage>
</organism>
<protein>
    <recommendedName>
        <fullName evidence="4">TonB C-terminal domain-containing protein</fullName>
    </recommendedName>
</protein>
<evidence type="ECO:0008006" key="4">
    <source>
        <dbReference type="Google" id="ProtNLM"/>
    </source>
</evidence>
<keyword evidence="3" id="KW-1185">Reference proteome</keyword>
<dbReference type="Gene3D" id="3.30.1150.10">
    <property type="match status" value="1"/>
</dbReference>
<evidence type="ECO:0000256" key="1">
    <source>
        <dbReference type="SAM" id="SignalP"/>
    </source>
</evidence>
<proteinExistence type="predicted"/>
<dbReference type="RefSeq" id="WP_188625723.1">
    <property type="nucleotide sequence ID" value="NZ_BMIL01000003.1"/>
</dbReference>
<comment type="caution">
    <text evidence="2">The sequence shown here is derived from an EMBL/GenBank/DDBJ whole genome shotgun (WGS) entry which is preliminary data.</text>
</comment>
<gene>
    <name evidence="2" type="ORF">GCM10011387_09660</name>
</gene>
<feature type="chain" id="PRO_5037206817" description="TonB C-terminal domain-containing protein" evidence="1">
    <location>
        <begin position="27"/>
        <end position="342"/>
    </location>
</feature>
<dbReference type="InterPro" id="IPR011990">
    <property type="entry name" value="TPR-like_helical_dom_sf"/>
</dbReference>
<name>A0A916U493_9SPHI</name>
<dbReference type="SUPFAM" id="SSF74653">
    <property type="entry name" value="TolA/TonB C-terminal domain"/>
    <property type="match status" value="1"/>
</dbReference>
<keyword evidence="1" id="KW-0732">Signal</keyword>
<dbReference type="InterPro" id="IPR019734">
    <property type="entry name" value="TPR_rpt"/>
</dbReference>
<sequence length="342" mass="38798">MNFKAPSVCSFVLSIALTLCTFLSLAQINLNGAYVATRISYQNGSELQDDNLLKFTYVKYTFSKGNQIGISGVYYENGSPFSFSINGDLLLVKSSAGAVINTMKILEYTGNKLVVVNGSANGTLDDPFAIKYTLYKEEYIQRKMPLSSNDIFTVKKTDTVFKSGQKVYAQFRGPSFQNYMYEKVRNKTPDVKSGALISTFIVDERGHADSLRIIEGINPKYDAEYLKAFKTAKNMWQPAQINGKAVKVLMNQRLRYFTSEQTLPSYFHGQKANIAFKNQDYETALFYYDQALENRRDEVEHLYRRGICKQMLGNLEGACADWTEIRALGNHEADELLQKYCK</sequence>
<accession>A0A916U493</accession>
<feature type="signal peptide" evidence="1">
    <location>
        <begin position="1"/>
        <end position="26"/>
    </location>
</feature>
<reference evidence="2" key="1">
    <citation type="journal article" date="2014" name="Int. J. Syst. Evol. Microbiol.">
        <title>Complete genome sequence of Corynebacterium casei LMG S-19264T (=DSM 44701T), isolated from a smear-ripened cheese.</title>
        <authorList>
            <consortium name="US DOE Joint Genome Institute (JGI-PGF)"/>
            <person name="Walter F."/>
            <person name="Albersmeier A."/>
            <person name="Kalinowski J."/>
            <person name="Ruckert C."/>
        </authorList>
    </citation>
    <scope>NUCLEOTIDE SEQUENCE</scope>
    <source>
        <strain evidence="2">CGMCC 1.15343</strain>
    </source>
</reference>
<dbReference type="AlphaFoldDB" id="A0A916U493"/>
<evidence type="ECO:0000313" key="2">
    <source>
        <dbReference type="EMBL" id="GGC58033.1"/>
    </source>
</evidence>
<dbReference type="SMART" id="SM00028">
    <property type="entry name" value="TPR"/>
    <property type="match status" value="2"/>
</dbReference>
<reference evidence="2" key="2">
    <citation type="submission" date="2020-09" db="EMBL/GenBank/DDBJ databases">
        <authorList>
            <person name="Sun Q."/>
            <person name="Zhou Y."/>
        </authorList>
    </citation>
    <scope>NUCLEOTIDE SEQUENCE</scope>
    <source>
        <strain evidence="2">CGMCC 1.15343</strain>
    </source>
</reference>
<evidence type="ECO:0000313" key="3">
    <source>
        <dbReference type="Proteomes" id="UP000651668"/>
    </source>
</evidence>